<evidence type="ECO:0000313" key="2">
    <source>
        <dbReference type="EMBL" id="MPM89379.1"/>
    </source>
</evidence>
<feature type="compositionally biased region" description="Basic and acidic residues" evidence="1">
    <location>
        <begin position="37"/>
        <end position="52"/>
    </location>
</feature>
<feature type="compositionally biased region" description="Basic residues" evidence="1">
    <location>
        <begin position="7"/>
        <end position="19"/>
    </location>
</feature>
<proteinExistence type="predicted"/>
<evidence type="ECO:0000256" key="1">
    <source>
        <dbReference type="SAM" id="MobiDB-lite"/>
    </source>
</evidence>
<gene>
    <name evidence="2" type="ORF">SDC9_136488</name>
</gene>
<sequence length="159" mass="17579">MGDVQAHRQRHRGGHRRPARALDQRLADGVQDNEAAVAEHGDGNDPPHDQHRQLRPLLSDQLDDHIGHLQRGARLFQQAAHQGTQDDDDADAGEGTGESLADDGGDLHQFDPGDDGQQQGDQHQAEEGMDLELGNQDDHEDDGDHKRDQQWHSGHFLPS</sequence>
<accession>A0A645DJ90</accession>
<reference evidence="2" key="1">
    <citation type="submission" date="2019-08" db="EMBL/GenBank/DDBJ databases">
        <authorList>
            <person name="Kucharzyk K."/>
            <person name="Murdoch R.W."/>
            <person name="Higgins S."/>
            <person name="Loffler F."/>
        </authorList>
    </citation>
    <scope>NUCLEOTIDE SEQUENCE</scope>
</reference>
<dbReference type="AlphaFoldDB" id="A0A645DJ90"/>
<comment type="caution">
    <text evidence="2">The sequence shown here is derived from an EMBL/GenBank/DDBJ whole genome shotgun (WGS) entry which is preliminary data.</text>
</comment>
<name>A0A645DJ90_9ZZZZ</name>
<dbReference type="EMBL" id="VSSQ01036811">
    <property type="protein sequence ID" value="MPM89379.1"/>
    <property type="molecule type" value="Genomic_DNA"/>
</dbReference>
<organism evidence="2">
    <name type="scientific">bioreactor metagenome</name>
    <dbReference type="NCBI Taxonomy" id="1076179"/>
    <lineage>
        <taxon>unclassified sequences</taxon>
        <taxon>metagenomes</taxon>
        <taxon>ecological metagenomes</taxon>
    </lineage>
</organism>
<feature type="region of interest" description="Disordered" evidence="1">
    <location>
        <begin position="1"/>
        <end position="159"/>
    </location>
</feature>
<protein>
    <submittedName>
        <fullName evidence="2">Uncharacterized protein</fullName>
    </submittedName>
</protein>